<dbReference type="SUPFAM" id="SSF46626">
    <property type="entry name" value="Cytochrome c"/>
    <property type="match status" value="2"/>
</dbReference>
<feature type="region of interest" description="Disordered" evidence="10">
    <location>
        <begin position="11"/>
        <end position="33"/>
    </location>
</feature>
<comment type="subcellular location">
    <subcellularLocation>
        <location evidence="1">Periplasm</location>
    </subcellularLocation>
</comment>
<dbReference type="InterPro" id="IPR051395">
    <property type="entry name" value="Cytochrome_c_Peroxidase/MauG"/>
</dbReference>
<dbReference type="Gene3D" id="1.10.760.10">
    <property type="entry name" value="Cytochrome c-like domain"/>
    <property type="match status" value="2"/>
</dbReference>
<evidence type="ECO:0000313" key="13">
    <source>
        <dbReference type="Proteomes" id="UP000263900"/>
    </source>
</evidence>
<keyword evidence="4" id="KW-0732">Signal</keyword>
<dbReference type="GO" id="GO:0046872">
    <property type="term" value="F:metal ion binding"/>
    <property type="evidence" value="ECO:0007669"/>
    <property type="project" value="UniProtKB-KW"/>
</dbReference>
<feature type="binding site" description="covalent" evidence="8">
    <location>
        <position position="91"/>
    </location>
    <ligand>
        <name>heme c</name>
        <dbReference type="ChEBI" id="CHEBI:61717"/>
        <label>1</label>
    </ligand>
</feature>
<dbReference type="InterPro" id="IPR004852">
    <property type="entry name" value="Di-haem_cyt_c_peroxidsae"/>
</dbReference>
<feature type="binding site" description="axial binding residue" evidence="9">
    <location>
        <position position="95"/>
    </location>
    <ligand>
        <name>heme c</name>
        <dbReference type="ChEBI" id="CHEBI:61717"/>
        <label>1</label>
    </ligand>
    <ligandPart>
        <name>Fe</name>
        <dbReference type="ChEBI" id="CHEBI:18248"/>
    </ligandPart>
</feature>
<keyword evidence="2 8" id="KW-0349">Heme</keyword>
<keyword evidence="12" id="KW-0575">Peroxidase</keyword>
<dbReference type="EMBL" id="CP032157">
    <property type="protein sequence ID" value="AXY78644.1"/>
    <property type="molecule type" value="Genomic_DNA"/>
</dbReference>
<keyword evidence="5" id="KW-0574">Periplasm</keyword>
<dbReference type="GO" id="GO:0004130">
    <property type="term" value="F:cytochrome-c peroxidase activity"/>
    <property type="evidence" value="ECO:0007669"/>
    <property type="project" value="TreeGrafter"/>
</dbReference>
<keyword evidence="3 9" id="KW-0479">Metal-binding</keyword>
<feature type="binding site" description="covalent" evidence="8">
    <location>
        <position position="238"/>
    </location>
    <ligand>
        <name>heme c</name>
        <dbReference type="ChEBI" id="CHEBI:61717"/>
        <label>2</label>
    </ligand>
</feature>
<name>A0A3B7MVY2_9BACT</name>
<feature type="binding site" description="axial binding residue" evidence="9">
    <location>
        <position position="242"/>
    </location>
    <ligand>
        <name>heme c</name>
        <dbReference type="ChEBI" id="CHEBI:61717"/>
        <label>2</label>
    </ligand>
    <ligandPart>
        <name>Fe</name>
        <dbReference type="ChEBI" id="CHEBI:18248"/>
    </ligandPart>
</feature>
<keyword evidence="7 9" id="KW-0408">Iron</keyword>
<sequence>MVFIVESCSKPIDDPGKNDPPGNGEGPSLPATPYDYVNGTAGMPVYLRNYLDNHPGVDNMPAGNAVTNHGATLGRVLFYDKSLSANNTISCASCHHQDKAFTDGEAFSKGFAGGLTRRNSMPVVNLRFFKAKKMFWNLRAADLETQVLMPIQDHIEMGIPSLGALETKLRGITYYPALFNAAFGTTDINSDRISQALAQFLRSITSFNSKYDQGLATNLANFTAQEKAGLVVLQRLNCVECHSDLSTVFPRQNPTFFIADNSGENTGNGSNNALDENYADKGIGELTGLAKDQGTFKIPTLRNIDLTAPYMHDGRFKTLEEVMEHYRVGAKAHPNRGIQIPNGGYKGSLTETDKANAIAFLKTLTDQSLFIDPKFSNPFQ</sequence>
<evidence type="ECO:0000313" key="12">
    <source>
        <dbReference type="EMBL" id="AXY78644.1"/>
    </source>
</evidence>
<keyword evidence="13" id="KW-1185">Reference proteome</keyword>
<gene>
    <name evidence="12" type="ORF">D3H65_14240</name>
</gene>
<organism evidence="12 13">
    <name type="scientific">Paraflavitalea soli</name>
    <dbReference type="NCBI Taxonomy" id="2315862"/>
    <lineage>
        <taxon>Bacteria</taxon>
        <taxon>Pseudomonadati</taxon>
        <taxon>Bacteroidota</taxon>
        <taxon>Chitinophagia</taxon>
        <taxon>Chitinophagales</taxon>
        <taxon>Chitinophagaceae</taxon>
        <taxon>Paraflavitalea</taxon>
    </lineage>
</organism>
<dbReference type="Pfam" id="PF03150">
    <property type="entry name" value="CCP_MauG"/>
    <property type="match status" value="1"/>
</dbReference>
<evidence type="ECO:0000256" key="6">
    <source>
        <dbReference type="ARBA" id="ARBA00023002"/>
    </source>
</evidence>
<evidence type="ECO:0000256" key="10">
    <source>
        <dbReference type="SAM" id="MobiDB-lite"/>
    </source>
</evidence>
<dbReference type="PIRSF" id="PIRSF000294">
    <property type="entry name" value="Cytochrome-c_peroxidase"/>
    <property type="match status" value="1"/>
</dbReference>
<dbReference type="AlphaFoldDB" id="A0A3B7MVY2"/>
<proteinExistence type="predicted"/>
<evidence type="ECO:0000256" key="3">
    <source>
        <dbReference type="ARBA" id="ARBA00022723"/>
    </source>
</evidence>
<dbReference type="PANTHER" id="PTHR30600">
    <property type="entry name" value="CYTOCHROME C PEROXIDASE-RELATED"/>
    <property type="match status" value="1"/>
</dbReference>
<feature type="binding site" description="covalent" evidence="8">
    <location>
        <position position="241"/>
    </location>
    <ligand>
        <name>heme c</name>
        <dbReference type="ChEBI" id="CHEBI:61717"/>
        <label>2</label>
    </ligand>
</feature>
<feature type="domain" description="Cytochrome c" evidence="11">
    <location>
        <begin position="224"/>
        <end position="365"/>
    </location>
</feature>
<evidence type="ECO:0000256" key="7">
    <source>
        <dbReference type="ARBA" id="ARBA00023004"/>
    </source>
</evidence>
<dbReference type="InterPro" id="IPR009056">
    <property type="entry name" value="Cyt_c-like_dom"/>
</dbReference>
<dbReference type="PANTHER" id="PTHR30600:SF10">
    <property type="entry name" value="BLL6722 PROTEIN"/>
    <property type="match status" value="1"/>
</dbReference>
<evidence type="ECO:0000256" key="8">
    <source>
        <dbReference type="PIRSR" id="PIRSR000294-1"/>
    </source>
</evidence>
<protein>
    <submittedName>
        <fullName evidence="12">Cytochrome-c peroxidase</fullName>
    </submittedName>
</protein>
<dbReference type="GO" id="GO:0042597">
    <property type="term" value="C:periplasmic space"/>
    <property type="evidence" value="ECO:0007669"/>
    <property type="project" value="UniProtKB-SubCell"/>
</dbReference>
<evidence type="ECO:0000256" key="9">
    <source>
        <dbReference type="PIRSR" id="PIRSR000294-2"/>
    </source>
</evidence>
<accession>A0A3B7MVY2</accession>
<evidence type="ECO:0000259" key="11">
    <source>
        <dbReference type="PROSITE" id="PS51007"/>
    </source>
</evidence>
<evidence type="ECO:0000256" key="4">
    <source>
        <dbReference type="ARBA" id="ARBA00022729"/>
    </source>
</evidence>
<reference evidence="12 13" key="1">
    <citation type="submission" date="2018-09" db="EMBL/GenBank/DDBJ databases">
        <title>Genome sequencing of strain 6GH32-13.</title>
        <authorList>
            <person name="Weon H.-Y."/>
            <person name="Heo J."/>
            <person name="Kwon S.-W."/>
        </authorList>
    </citation>
    <scope>NUCLEOTIDE SEQUENCE [LARGE SCALE GENOMIC DNA]</scope>
    <source>
        <strain evidence="12 13">5GH32-13</strain>
    </source>
</reference>
<dbReference type="KEGG" id="pseg:D3H65_14240"/>
<dbReference type="InterPro" id="IPR026259">
    <property type="entry name" value="MauG/Cytc_peroxidase"/>
</dbReference>
<evidence type="ECO:0000256" key="5">
    <source>
        <dbReference type="ARBA" id="ARBA00022764"/>
    </source>
</evidence>
<evidence type="ECO:0000256" key="2">
    <source>
        <dbReference type="ARBA" id="ARBA00022617"/>
    </source>
</evidence>
<evidence type="ECO:0000256" key="1">
    <source>
        <dbReference type="ARBA" id="ARBA00004418"/>
    </source>
</evidence>
<dbReference type="OrthoDB" id="9805202at2"/>
<dbReference type="Proteomes" id="UP000263900">
    <property type="component" value="Chromosome"/>
</dbReference>
<feature type="binding site" description="covalent" evidence="8">
    <location>
        <position position="94"/>
    </location>
    <ligand>
        <name>heme c</name>
        <dbReference type="ChEBI" id="CHEBI:61717"/>
        <label>1</label>
    </ligand>
</feature>
<comment type="PTM">
    <text evidence="8">Binds 2 heme groups per subunit.</text>
</comment>
<dbReference type="PROSITE" id="PS51007">
    <property type="entry name" value="CYTC"/>
    <property type="match status" value="1"/>
</dbReference>
<comment type="cofactor">
    <cofactor evidence="8">
        <name>heme</name>
        <dbReference type="ChEBI" id="CHEBI:30413"/>
    </cofactor>
    <text evidence="8">Binds 2 heme groups.</text>
</comment>
<dbReference type="GO" id="GO:0020037">
    <property type="term" value="F:heme binding"/>
    <property type="evidence" value="ECO:0007669"/>
    <property type="project" value="InterPro"/>
</dbReference>
<keyword evidence="6" id="KW-0560">Oxidoreductase</keyword>
<dbReference type="InterPro" id="IPR036909">
    <property type="entry name" value="Cyt_c-like_dom_sf"/>
</dbReference>
<dbReference type="GO" id="GO:0009055">
    <property type="term" value="F:electron transfer activity"/>
    <property type="evidence" value="ECO:0007669"/>
    <property type="project" value="InterPro"/>
</dbReference>